<protein>
    <submittedName>
        <fullName evidence="1">Uncharacterized protein</fullName>
    </submittedName>
</protein>
<dbReference type="RefSeq" id="WP_167543919.1">
    <property type="nucleotide sequence ID" value="NZ_JAQYXP010000001.1"/>
</dbReference>
<evidence type="ECO:0000313" key="1">
    <source>
        <dbReference type="EMBL" id="MEN3234002.1"/>
    </source>
</evidence>
<proteinExistence type="predicted"/>
<dbReference type="EMBL" id="JAQYXP010000001">
    <property type="protein sequence ID" value="MEN3234002.1"/>
    <property type="molecule type" value="Genomic_DNA"/>
</dbReference>
<sequence length="57" mass="6150">MKSLGEAWRAGLARRAQRAASIRDAALRQPGAEHHALTARDLIRMAQSALAASEPRS</sequence>
<organism evidence="1 2">
    <name type="scientific">Methylobacterium ajmalii</name>
    <dbReference type="NCBI Taxonomy" id="2738439"/>
    <lineage>
        <taxon>Bacteria</taxon>
        <taxon>Pseudomonadati</taxon>
        <taxon>Pseudomonadota</taxon>
        <taxon>Alphaproteobacteria</taxon>
        <taxon>Hyphomicrobiales</taxon>
        <taxon>Methylobacteriaceae</taxon>
        <taxon>Methylobacterium</taxon>
    </lineage>
</organism>
<name>A0ABU9ZR44_9HYPH</name>
<reference evidence="1 2" key="1">
    <citation type="journal article" date="2023" name="PLoS ONE">
        <title>Complete genome assembly of Hawai'i environmental nontuberculous mycobacteria reveals unexpected co-isolation with methylobacteria.</title>
        <authorList>
            <person name="Hendrix J."/>
            <person name="Epperson L.E."/>
            <person name="Tong E.I."/>
            <person name="Chan Y.L."/>
            <person name="Hasan N.A."/>
            <person name="Dawrs S.N."/>
            <person name="Norton G.J."/>
            <person name="Virdi R."/>
            <person name="Crooks J.L."/>
            <person name="Chan E.D."/>
            <person name="Honda J.R."/>
            <person name="Strong M."/>
        </authorList>
    </citation>
    <scope>NUCLEOTIDE SEQUENCE [LARGE SCALE GENOMIC DNA]</scope>
    <source>
        <strain evidence="1 2">NJH_HI04-1</strain>
    </source>
</reference>
<accession>A0ABU9ZR44</accession>
<keyword evidence="2" id="KW-1185">Reference proteome</keyword>
<dbReference type="Proteomes" id="UP001407347">
    <property type="component" value="Unassembled WGS sequence"/>
</dbReference>
<comment type="caution">
    <text evidence="1">The sequence shown here is derived from an EMBL/GenBank/DDBJ whole genome shotgun (WGS) entry which is preliminary data.</text>
</comment>
<gene>
    <name evidence="1" type="ORF">PUR29_10330</name>
</gene>
<evidence type="ECO:0000313" key="2">
    <source>
        <dbReference type="Proteomes" id="UP001407347"/>
    </source>
</evidence>